<keyword evidence="2" id="KW-0540">Nuclease</keyword>
<dbReference type="PANTHER" id="PTHR14859">
    <property type="entry name" value="CALCOFLUOR WHITE HYPERSENSITIVE PROTEIN PRECURSOR"/>
    <property type="match status" value="1"/>
</dbReference>
<dbReference type="SUPFAM" id="SSF56219">
    <property type="entry name" value="DNase I-like"/>
    <property type="match status" value="1"/>
</dbReference>
<evidence type="ECO:0000313" key="3">
    <source>
        <dbReference type="Proteomes" id="UP001596072"/>
    </source>
</evidence>
<keyword evidence="3" id="KW-1185">Reference proteome</keyword>
<evidence type="ECO:0000259" key="1">
    <source>
        <dbReference type="Pfam" id="PF03372"/>
    </source>
</evidence>
<dbReference type="Gene3D" id="3.60.10.10">
    <property type="entry name" value="Endonuclease/exonuclease/phosphatase"/>
    <property type="match status" value="1"/>
</dbReference>
<sequence length="253" mass="27402">MRLVTFNILHGRSLDDHDVDTAVLSAAIKELDPDVLALQEVDRNQHRSGRADLTAIAAEAMGADEHRFVAALAGGPGATWTAATGEEQPDDAAYGIALLSRMPVSGWEVVRLPALRTKVPIRFPGQVLPTMVHDEPRVAVAASLETDLGPMTIANTHLSFVRWWNGWQLAHLTSALAGARRPLMLAGDLNMGPERAARITGMQPLGLHPTFPADRPVEQLDHVLGDPSVPARSEARQMRLSDHRALVVDVGER</sequence>
<evidence type="ECO:0000313" key="2">
    <source>
        <dbReference type="EMBL" id="MFC5728406.1"/>
    </source>
</evidence>
<dbReference type="InterPro" id="IPR005135">
    <property type="entry name" value="Endo/exonuclease/phosphatase"/>
</dbReference>
<dbReference type="Pfam" id="PF03372">
    <property type="entry name" value="Exo_endo_phos"/>
    <property type="match status" value="1"/>
</dbReference>
<keyword evidence="2" id="KW-0378">Hydrolase</keyword>
<dbReference type="InterPro" id="IPR036691">
    <property type="entry name" value="Endo/exonu/phosph_ase_sf"/>
</dbReference>
<name>A0ABW0ZBM3_9ACTN</name>
<dbReference type="Proteomes" id="UP001596072">
    <property type="component" value="Unassembled WGS sequence"/>
</dbReference>
<protein>
    <submittedName>
        <fullName evidence="2">Endonuclease/exonuclease/phosphatase family protein</fullName>
    </submittedName>
</protein>
<keyword evidence="2" id="KW-0255">Endonuclease</keyword>
<proteinExistence type="predicted"/>
<reference evidence="3" key="1">
    <citation type="journal article" date="2019" name="Int. J. Syst. Evol. Microbiol.">
        <title>The Global Catalogue of Microorganisms (GCM) 10K type strain sequencing project: providing services to taxonomists for standard genome sequencing and annotation.</title>
        <authorList>
            <consortium name="The Broad Institute Genomics Platform"/>
            <consortium name="The Broad Institute Genome Sequencing Center for Infectious Disease"/>
            <person name="Wu L."/>
            <person name="Ma J."/>
        </authorList>
    </citation>
    <scope>NUCLEOTIDE SEQUENCE [LARGE SCALE GENOMIC DNA]</scope>
    <source>
        <strain evidence="3">YIM 94188</strain>
    </source>
</reference>
<comment type="caution">
    <text evidence="2">The sequence shown here is derived from an EMBL/GenBank/DDBJ whole genome shotgun (WGS) entry which is preliminary data.</text>
</comment>
<dbReference type="GO" id="GO:0004519">
    <property type="term" value="F:endonuclease activity"/>
    <property type="evidence" value="ECO:0007669"/>
    <property type="project" value="UniProtKB-KW"/>
</dbReference>
<dbReference type="EMBL" id="JBHSNS010000001">
    <property type="protein sequence ID" value="MFC5728406.1"/>
    <property type="molecule type" value="Genomic_DNA"/>
</dbReference>
<accession>A0ABW0ZBM3</accession>
<dbReference type="InterPro" id="IPR051916">
    <property type="entry name" value="GPI-anchor_lipid_remodeler"/>
</dbReference>
<organism evidence="2 3">
    <name type="scientific">Nocardioides vastitatis</name>
    <dbReference type="NCBI Taxonomy" id="2568655"/>
    <lineage>
        <taxon>Bacteria</taxon>
        <taxon>Bacillati</taxon>
        <taxon>Actinomycetota</taxon>
        <taxon>Actinomycetes</taxon>
        <taxon>Propionibacteriales</taxon>
        <taxon>Nocardioidaceae</taxon>
        <taxon>Nocardioides</taxon>
    </lineage>
</organism>
<dbReference type="RefSeq" id="WP_136431405.1">
    <property type="nucleotide sequence ID" value="NZ_JBHSNS010000001.1"/>
</dbReference>
<dbReference type="PANTHER" id="PTHR14859:SF15">
    <property type="entry name" value="ENDONUCLEASE_EXONUCLEASE_PHOSPHATASE DOMAIN-CONTAINING PROTEIN"/>
    <property type="match status" value="1"/>
</dbReference>
<gene>
    <name evidence="2" type="ORF">ACFPQB_05715</name>
</gene>
<feature type="domain" description="Endonuclease/exonuclease/phosphatase" evidence="1">
    <location>
        <begin position="4"/>
        <end position="243"/>
    </location>
</feature>